<dbReference type="NCBIfam" id="NF041518">
    <property type="entry name" value="choice_anch_Q"/>
    <property type="match status" value="1"/>
</dbReference>
<dbReference type="RefSeq" id="WP_262309688.1">
    <property type="nucleotide sequence ID" value="NZ_CP106679.1"/>
</dbReference>
<proteinExistence type="predicted"/>
<dbReference type="EMBL" id="CP106679">
    <property type="protein sequence ID" value="UXP32252.1"/>
    <property type="molecule type" value="Genomic_DNA"/>
</dbReference>
<dbReference type="InterPro" id="IPR012334">
    <property type="entry name" value="Pectin_lyas_fold"/>
</dbReference>
<dbReference type="InterPro" id="IPR059226">
    <property type="entry name" value="Choice_anch_Q_dom"/>
</dbReference>
<evidence type="ECO:0000313" key="5">
    <source>
        <dbReference type="Proteomes" id="UP001065174"/>
    </source>
</evidence>
<dbReference type="Gene3D" id="2.160.20.10">
    <property type="entry name" value="Single-stranded right-handed beta-helix, Pectin lyase-like"/>
    <property type="match status" value="1"/>
</dbReference>
<dbReference type="SUPFAM" id="SSF49344">
    <property type="entry name" value="CBD9-like"/>
    <property type="match status" value="1"/>
</dbReference>
<name>A0ABY6CNZ3_9BACT</name>
<dbReference type="InterPro" id="IPR039448">
    <property type="entry name" value="Beta_helix"/>
</dbReference>
<evidence type="ECO:0000259" key="3">
    <source>
        <dbReference type="Pfam" id="PF18962"/>
    </source>
</evidence>
<keyword evidence="1" id="KW-0732">Signal</keyword>
<dbReference type="Proteomes" id="UP001065174">
    <property type="component" value="Chromosome"/>
</dbReference>
<protein>
    <submittedName>
        <fullName evidence="4">Right-handed parallel beta-helix repeat-containing protein</fullName>
    </submittedName>
</protein>
<accession>A0ABY6CNZ3</accession>
<evidence type="ECO:0000313" key="4">
    <source>
        <dbReference type="EMBL" id="UXP32252.1"/>
    </source>
</evidence>
<reference evidence="4" key="1">
    <citation type="submission" date="2022-09" db="EMBL/GenBank/DDBJ databases">
        <title>Comparative genomics and taxonomic characterization of three novel marine species of genus Reichenbachiella exhibiting antioxidant and polysaccharide degradation activities.</title>
        <authorList>
            <person name="Muhammad N."/>
            <person name="Lee Y.-J."/>
            <person name="Ko J."/>
            <person name="Kim S.-G."/>
        </authorList>
    </citation>
    <scope>NUCLEOTIDE SEQUENCE</scope>
    <source>
        <strain evidence="4">BKB1-1</strain>
    </source>
</reference>
<dbReference type="Pfam" id="PF13229">
    <property type="entry name" value="Beta_helix"/>
    <property type="match status" value="1"/>
</dbReference>
<dbReference type="InterPro" id="IPR006626">
    <property type="entry name" value="PbH1"/>
</dbReference>
<gene>
    <name evidence="4" type="ORF">N6H18_18090</name>
</gene>
<dbReference type="Pfam" id="PF18962">
    <property type="entry name" value="Por_Secre_tail"/>
    <property type="match status" value="1"/>
</dbReference>
<dbReference type="SUPFAM" id="SSF51126">
    <property type="entry name" value="Pectin lyase-like"/>
    <property type="match status" value="1"/>
</dbReference>
<dbReference type="SMART" id="SM00710">
    <property type="entry name" value="PbH1"/>
    <property type="match status" value="7"/>
</dbReference>
<feature type="signal peptide" evidence="1">
    <location>
        <begin position="1"/>
        <end position="25"/>
    </location>
</feature>
<dbReference type="NCBIfam" id="TIGR04183">
    <property type="entry name" value="Por_Secre_tail"/>
    <property type="match status" value="1"/>
</dbReference>
<organism evidence="4 5">
    <name type="scientific">Reichenbachiella agarivorans</name>
    <dbReference type="NCBI Taxonomy" id="2979464"/>
    <lineage>
        <taxon>Bacteria</taxon>
        <taxon>Pseudomonadati</taxon>
        <taxon>Bacteroidota</taxon>
        <taxon>Cytophagia</taxon>
        <taxon>Cytophagales</taxon>
        <taxon>Reichenbachiellaceae</taxon>
        <taxon>Reichenbachiella</taxon>
    </lineage>
</organism>
<evidence type="ECO:0000259" key="2">
    <source>
        <dbReference type="Pfam" id="PF13229"/>
    </source>
</evidence>
<evidence type="ECO:0000256" key="1">
    <source>
        <dbReference type="SAM" id="SignalP"/>
    </source>
</evidence>
<feature type="chain" id="PRO_5046682958" evidence="1">
    <location>
        <begin position="26"/>
        <end position="729"/>
    </location>
</feature>
<dbReference type="InterPro" id="IPR026444">
    <property type="entry name" value="Secre_tail"/>
</dbReference>
<sequence>MNLKLHHFSIGLLLIISTMAMRTQAANVYVSNTAALASACTSASSGDVIFISAGTYTGPFVLSGKSNITLKSYNGTVYMHGSSSEATNGVIALEIYNSNNISVQNLVFRNNWGNYADGIKVHGYGDGTSITGCEFYNIGWTTGKTTMPDPTKSSHAIAIVGSTATSIKNVYIGDNYIHDCITGYSESLTLAGNVEYFLVEGNTLNSNTNIGIDAAGHFTWTGAPANVNYARSGTIRGNTVSNYAGPAGLDAAGGIYTDGGSYNLIENNIVYNYKVGFSIGCEVAGKSANGNILRSNLAYDCSLSGLFLGSNTTSTVNNSEIYNNTFYKCGTGTYDNGQIALQNNAGSIIKNNILYPTNGRYAIVQMGGTSSSSKTQSYNLYWRDNGTTSSLFYNVSGDANAVTQNPLFTNTGSNDFTIGTSSPAVNAGDPSYSGSGQLDLDGNTRVQGSRVDIGAYETNVSGGGGGGGSLSITVDGSTSDWSSISSISTSGSGGPTSLKVADNSQYLYLLVTGTIDTNYEIFIDTDNSTSAGSNEYLYTDWPSTGFDYMVENGTLFAHNGQGSGWSWTSLGAVTVSKSGSVIEMAISKSSLGSLSSTIRLAAKMMNSGWSPSGYIPTTGGAASPYVMGSAGSRVRVSELEETRVVGFSLYPNPSSREINISLSLPEQSLVDVRFYDLSGKQVMPTYSDRIHVGNQILSLNISEYLNAGLYMAKVSVGDKTYSRLVKIIN</sequence>
<dbReference type="InterPro" id="IPR011050">
    <property type="entry name" value="Pectin_lyase_fold/virulence"/>
</dbReference>
<feature type="domain" description="Secretion system C-terminal sorting" evidence="3">
    <location>
        <begin position="649"/>
        <end position="723"/>
    </location>
</feature>
<feature type="domain" description="Right handed beta helix" evidence="2">
    <location>
        <begin position="221"/>
        <end position="326"/>
    </location>
</feature>
<keyword evidence="5" id="KW-1185">Reference proteome</keyword>